<dbReference type="Pfam" id="PF02641">
    <property type="entry name" value="DUF190"/>
    <property type="match status" value="1"/>
</dbReference>
<dbReference type="InterPro" id="IPR003793">
    <property type="entry name" value="UPF0166"/>
</dbReference>
<dbReference type="InterPro" id="IPR011322">
    <property type="entry name" value="N-reg_PII-like_a/b"/>
</dbReference>
<dbReference type="Proteomes" id="UP000015462">
    <property type="component" value="Unassembled WGS sequence"/>
</dbReference>
<comment type="similarity">
    <text evidence="1">Belongs to the UPF0166 family.</text>
</comment>
<keyword evidence="3" id="KW-1185">Reference proteome</keyword>
<dbReference type="PANTHER" id="PTHR35983:SF1">
    <property type="entry name" value="UPF0166 PROTEIN TM_0021"/>
    <property type="match status" value="1"/>
</dbReference>
<dbReference type="InterPro" id="IPR015867">
    <property type="entry name" value="N-reg_PII/ATP_PRibTrfase_C"/>
</dbReference>
<comment type="caution">
    <text evidence="2">The sequence shown here is derived from an EMBL/GenBank/DDBJ whole genome shotgun (WGS) entry which is preliminary data.</text>
</comment>
<protein>
    <recommendedName>
        <fullName evidence="4">DUF190 domain-containing protein</fullName>
    </recommendedName>
</protein>
<dbReference type="RefSeq" id="WP_015006060.1">
    <property type="nucleotide sequence ID" value="NZ_JARGOU010000036.1"/>
</dbReference>
<name>A0AB33Z2B2_9GAMM</name>
<reference evidence="2 3" key="1">
    <citation type="journal article" date="2013" name="Genome Announc.">
        <title>Genome Sequence of the Pyrene- and Fluoranthene-Degrading Bacterium Cycloclasticus sp. Strain PY97M.</title>
        <authorList>
            <person name="Cui Z."/>
            <person name="Xu G."/>
            <person name="Li Q."/>
            <person name="Gao W."/>
            <person name="Zheng L."/>
        </authorList>
    </citation>
    <scope>NUCLEOTIDE SEQUENCE [LARGE SCALE GENOMIC DNA]</scope>
    <source>
        <strain evidence="2 3">PY97M</strain>
    </source>
</reference>
<evidence type="ECO:0000256" key="1">
    <source>
        <dbReference type="ARBA" id="ARBA00010554"/>
    </source>
</evidence>
<dbReference type="EMBL" id="ASHL01000003">
    <property type="protein sequence ID" value="EPD13375.1"/>
    <property type="molecule type" value="Genomic_DNA"/>
</dbReference>
<gene>
    <name evidence="2" type="ORF">L196_04966</name>
</gene>
<sequence>MKTESVRIARIYLTEADHQLNKIMQYLHDHESISGATAYRGVEGYGLSGKMHDSSLIDLSFDLPVTIEFFDQSEKVLMAIKHVKENFNVSQTLSWLAEHHH</sequence>
<dbReference type="AlphaFoldDB" id="A0AB33Z2B2"/>
<dbReference type="Gene3D" id="3.30.70.120">
    <property type="match status" value="1"/>
</dbReference>
<accession>A0AB33Z2B2</accession>
<evidence type="ECO:0008006" key="4">
    <source>
        <dbReference type="Google" id="ProtNLM"/>
    </source>
</evidence>
<organism evidence="2 3">
    <name type="scientific">Cycloclasticus pugetii</name>
    <dbReference type="NCBI Taxonomy" id="34068"/>
    <lineage>
        <taxon>Bacteria</taxon>
        <taxon>Pseudomonadati</taxon>
        <taxon>Pseudomonadota</taxon>
        <taxon>Gammaproteobacteria</taxon>
        <taxon>Thiotrichales</taxon>
        <taxon>Piscirickettsiaceae</taxon>
        <taxon>Cycloclasticus</taxon>
    </lineage>
</organism>
<evidence type="ECO:0000313" key="2">
    <source>
        <dbReference type="EMBL" id="EPD13375.1"/>
    </source>
</evidence>
<evidence type="ECO:0000313" key="3">
    <source>
        <dbReference type="Proteomes" id="UP000015462"/>
    </source>
</evidence>
<proteinExistence type="inferred from homology"/>
<dbReference type="PANTHER" id="PTHR35983">
    <property type="entry name" value="UPF0166 PROTEIN TM_0021"/>
    <property type="match status" value="1"/>
</dbReference>
<dbReference type="SUPFAM" id="SSF54913">
    <property type="entry name" value="GlnB-like"/>
    <property type="match status" value="1"/>
</dbReference>